<dbReference type="KEGG" id="pfr:PFREUD_04710"/>
<proteinExistence type="predicted"/>
<accession>D7GIT3</accession>
<evidence type="ECO:0000313" key="1">
    <source>
        <dbReference type="EMBL" id="CBL56005.1"/>
    </source>
</evidence>
<dbReference type="Proteomes" id="UP000000936">
    <property type="component" value="Chromosome"/>
</dbReference>
<protein>
    <submittedName>
        <fullName evidence="1">Uncharacterized protein</fullName>
    </submittedName>
</protein>
<organism evidence="1 2">
    <name type="scientific">Propionibacterium freudenreichii subsp. shermanii (strain ATCC 9614 / DSM 4902 / CIP 103027 / NCIMB 8099 / CIRM-BIA1)</name>
    <dbReference type="NCBI Taxonomy" id="754252"/>
    <lineage>
        <taxon>Bacteria</taxon>
        <taxon>Bacillati</taxon>
        <taxon>Actinomycetota</taxon>
        <taxon>Actinomycetes</taxon>
        <taxon>Propionibacteriales</taxon>
        <taxon>Propionibacteriaceae</taxon>
        <taxon>Propionibacterium</taxon>
    </lineage>
</organism>
<dbReference type="HOGENOM" id="CLU_2790609_0_0_11"/>
<reference evidence="1 2" key="1">
    <citation type="journal article" date="2010" name="PLoS ONE">
        <title>The complete genome of Propionibacterium freudenreichii CIRM-BIA1, a hardy actinobacterium with food and probiotic applications.</title>
        <authorList>
            <person name="Falentin H."/>
            <person name="Deutsch S.M."/>
            <person name="Jan G."/>
            <person name="Loux V."/>
            <person name="Thierry A."/>
            <person name="Parayre S."/>
            <person name="Maillard M.B."/>
            <person name="Dherbecourt J."/>
            <person name="Cousin F.J."/>
            <person name="Jardin J."/>
            <person name="Siguier P."/>
            <person name="Couloux A."/>
            <person name="Barbe V."/>
            <person name="Vacherie B."/>
            <person name="Wincker P."/>
            <person name="Gibrat J.F."/>
            <person name="Gaillardin C."/>
            <person name="Lortal S."/>
        </authorList>
    </citation>
    <scope>NUCLEOTIDE SEQUENCE [LARGE SCALE GENOMIC DNA]</scope>
    <source>
        <strain evidence="2">ATCC 9614 / DSM 4902 / CIP 103027 / NCIMB 8099 / CIRM-BIA1</strain>
    </source>
</reference>
<sequence length="68" mass="7409">MTPTRAPPRTVRSGVPAALRRVGRIAPGPAGSDNRAPLVARHRPNRRRAVARTPPIHENQAYRLVLTG</sequence>
<evidence type="ECO:0000313" key="2">
    <source>
        <dbReference type="Proteomes" id="UP000000936"/>
    </source>
</evidence>
<name>D7GIT3_PROFC</name>
<keyword evidence="2" id="KW-1185">Reference proteome</keyword>
<gene>
    <name evidence="1" type="ordered locus">PFREUD_04710</name>
</gene>
<dbReference type="AlphaFoldDB" id="D7GIT3"/>
<dbReference type="EMBL" id="FN806773">
    <property type="protein sequence ID" value="CBL56005.1"/>
    <property type="molecule type" value="Genomic_DNA"/>
</dbReference>